<accession>A0ABD2WLH3</accession>
<gene>
    <name evidence="1" type="ORF">TKK_011971</name>
</gene>
<comment type="caution">
    <text evidence="1">The sequence shown here is derived from an EMBL/GenBank/DDBJ whole genome shotgun (WGS) entry which is preliminary data.</text>
</comment>
<evidence type="ECO:0000313" key="1">
    <source>
        <dbReference type="EMBL" id="KAL3393707.1"/>
    </source>
</evidence>
<name>A0ABD2WLH3_9HYME</name>
<sequence length="100" mass="11218">MTTCSSKQPYKARAALSERLQGRVFSPHKPIPGDLVERLVVVQGCTSATAVSAINRSLCARYVEILSLCACRDSMRSRRRMCMCVSKKSFDSRLPRPPWL</sequence>
<keyword evidence="2" id="KW-1185">Reference proteome</keyword>
<dbReference type="Proteomes" id="UP001627154">
    <property type="component" value="Unassembled WGS sequence"/>
</dbReference>
<dbReference type="AlphaFoldDB" id="A0ABD2WLH3"/>
<evidence type="ECO:0000313" key="2">
    <source>
        <dbReference type="Proteomes" id="UP001627154"/>
    </source>
</evidence>
<proteinExistence type="predicted"/>
<dbReference type="EMBL" id="JBJJXI010000096">
    <property type="protein sequence ID" value="KAL3393707.1"/>
    <property type="molecule type" value="Genomic_DNA"/>
</dbReference>
<reference evidence="1 2" key="1">
    <citation type="journal article" date="2024" name="bioRxiv">
        <title>A reference genome for Trichogramma kaykai: A tiny desert-dwelling parasitoid wasp with competing sex-ratio distorters.</title>
        <authorList>
            <person name="Culotta J."/>
            <person name="Lindsey A.R."/>
        </authorList>
    </citation>
    <scope>NUCLEOTIDE SEQUENCE [LARGE SCALE GENOMIC DNA]</scope>
    <source>
        <strain evidence="1 2">KSX58</strain>
    </source>
</reference>
<protein>
    <submittedName>
        <fullName evidence="1">Uncharacterized protein</fullName>
    </submittedName>
</protein>
<organism evidence="1 2">
    <name type="scientific">Trichogramma kaykai</name>
    <dbReference type="NCBI Taxonomy" id="54128"/>
    <lineage>
        <taxon>Eukaryota</taxon>
        <taxon>Metazoa</taxon>
        <taxon>Ecdysozoa</taxon>
        <taxon>Arthropoda</taxon>
        <taxon>Hexapoda</taxon>
        <taxon>Insecta</taxon>
        <taxon>Pterygota</taxon>
        <taxon>Neoptera</taxon>
        <taxon>Endopterygota</taxon>
        <taxon>Hymenoptera</taxon>
        <taxon>Apocrita</taxon>
        <taxon>Proctotrupomorpha</taxon>
        <taxon>Chalcidoidea</taxon>
        <taxon>Trichogrammatidae</taxon>
        <taxon>Trichogramma</taxon>
    </lineage>
</organism>